<keyword evidence="3" id="KW-1185">Reference proteome</keyword>
<reference evidence="3" key="1">
    <citation type="journal article" date="2019" name="Int. J. Syst. Evol. Microbiol.">
        <title>The Global Catalogue of Microorganisms (GCM) 10K type strain sequencing project: providing services to taxonomists for standard genome sequencing and annotation.</title>
        <authorList>
            <consortium name="The Broad Institute Genomics Platform"/>
            <consortium name="The Broad Institute Genome Sequencing Center for Infectious Disease"/>
            <person name="Wu L."/>
            <person name="Ma J."/>
        </authorList>
    </citation>
    <scope>NUCLEOTIDE SEQUENCE [LARGE SCALE GENOMIC DNA]</scope>
    <source>
        <strain evidence="3">NBRC 112416</strain>
    </source>
</reference>
<organism evidence="2 3">
    <name type="scientific">Devosia nitrariae</name>
    <dbReference type="NCBI Taxonomy" id="2071872"/>
    <lineage>
        <taxon>Bacteria</taxon>
        <taxon>Pseudomonadati</taxon>
        <taxon>Pseudomonadota</taxon>
        <taxon>Alphaproteobacteria</taxon>
        <taxon>Hyphomicrobiales</taxon>
        <taxon>Devosiaceae</taxon>
        <taxon>Devosia</taxon>
    </lineage>
</organism>
<gene>
    <name evidence="2" type="ORF">GCM10010862_44600</name>
</gene>
<sequence length="94" mass="10661">MIIIAGHSRAKNAIERDAAVSAFADMVETARQQDGCLDFAITADSLDPERVNIFECWRDQQTLNAWRKIARGPKVVLREPQAKLYRSDKAEKPF</sequence>
<dbReference type="Gene3D" id="3.30.70.100">
    <property type="match status" value="1"/>
</dbReference>
<dbReference type="EMBL" id="BSNS01000023">
    <property type="protein sequence ID" value="GLQ57201.1"/>
    <property type="molecule type" value="Genomic_DNA"/>
</dbReference>
<proteinExistence type="predicted"/>
<dbReference type="RefSeq" id="WP_284342597.1">
    <property type="nucleotide sequence ID" value="NZ_BSNS01000023.1"/>
</dbReference>
<protein>
    <recommendedName>
        <fullName evidence="1">ABM domain-containing protein</fullName>
    </recommendedName>
</protein>
<dbReference type="InterPro" id="IPR007138">
    <property type="entry name" value="ABM_dom"/>
</dbReference>
<evidence type="ECO:0000259" key="1">
    <source>
        <dbReference type="PROSITE" id="PS51725"/>
    </source>
</evidence>
<evidence type="ECO:0000313" key="2">
    <source>
        <dbReference type="EMBL" id="GLQ57201.1"/>
    </source>
</evidence>
<comment type="caution">
    <text evidence="2">The sequence shown here is derived from an EMBL/GenBank/DDBJ whole genome shotgun (WGS) entry which is preliminary data.</text>
</comment>
<accession>A0ABQ5WAU7</accession>
<dbReference type="Pfam" id="PF03992">
    <property type="entry name" value="ABM"/>
    <property type="match status" value="1"/>
</dbReference>
<feature type="domain" description="ABM" evidence="1">
    <location>
        <begin position="2"/>
        <end position="94"/>
    </location>
</feature>
<dbReference type="Proteomes" id="UP001156691">
    <property type="component" value="Unassembled WGS sequence"/>
</dbReference>
<evidence type="ECO:0000313" key="3">
    <source>
        <dbReference type="Proteomes" id="UP001156691"/>
    </source>
</evidence>
<name>A0ABQ5WAU7_9HYPH</name>
<dbReference type="SUPFAM" id="SSF54909">
    <property type="entry name" value="Dimeric alpha+beta barrel"/>
    <property type="match status" value="1"/>
</dbReference>
<dbReference type="InterPro" id="IPR011008">
    <property type="entry name" value="Dimeric_a/b-barrel"/>
</dbReference>
<dbReference type="PROSITE" id="PS51725">
    <property type="entry name" value="ABM"/>
    <property type="match status" value="1"/>
</dbReference>